<evidence type="ECO:0000259" key="1">
    <source>
        <dbReference type="Pfam" id="PF08241"/>
    </source>
</evidence>
<dbReference type="GO" id="GO:0008757">
    <property type="term" value="F:S-adenosylmethionine-dependent methyltransferase activity"/>
    <property type="evidence" value="ECO:0007669"/>
    <property type="project" value="InterPro"/>
</dbReference>
<keyword evidence="2" id="KW-0808">Transferase</keyword>
<name>A0A415E5G1_9FIRM</name>
<keyword evidence="3" id="KW-1185">Reference proteome</keyword>
<dbReference type="PANTHER" id="PTHR43591">
    <property type="entry name" value="METHYLTRANSFERASE"/>
    <property type="match status" value="1"/>
</dbReference>
<keyword evidence="2" id="KW-0489">Methyltransferase</keyword>
<dbReference type="OrthoDB" id="9772751at2"/>
<dbReference type="Pfam" id="PF08241">
    <property type="entry name" value="Methyltransf_11"/>
    <property type="match status" value="1"/>
</dbReference>
<dbReference type="Gene3D" id="3.40.50.150">
    <property type="entry name" value="Vaccinia Virus protein VP39"/>
    <property type="match status" value="1"/>
</dbReference>
<dbReference type="SUPFAM" id="SSF53335">
    <property type="entry name" value="S-adenosyl-L-methionine-dependent methyltransferases"/>
    <property type="match status" value="1"/>
</dbReference>
<proteinExistence type="predicted"/>
<dbReference type="EMBL" id="QRMS01000001">
    <property type="protein sequence ID" value="RHJ89017.1"/>
    <property type="molecule type" value="Genomic_DNA"/>
</dbReference>
<gene>
    <name evidence="2" type="ORF">DW099_00110</name>
</gene>
<dbReference type="GO" id="GO:0032259">
    <property type="term" value="P:methylation"/>
    <property type="evidence" value="ECO:0007669"/>
    <property type="project" value="UniProtKB-KW"/>
</dbReference>
<evidence type="ECO:0000313" key="2">
    <source>
        <dbReference type="EMBL" id="RHJ89017.1"/>
    </source>
</evidence>
<dbReference type="InterPro" id="IPR029063">
    <property type="entry name" value="SAM-dependent_MTases_sf"/>
</dbReference>
<sequence>MGHTEIEIEVKVLRAIHHAVLNEISCSSTIPQTILDVGFGNGVFTQAVSAAFSHSDITAVDTAVPKSFSSDNITFMKGSVEQLPFVSESFDLVITVLSLHHWKEKNKGISEIYRVLKKGGRIIIGDPLLEDWMSNRILGLLMQKLDGGTFTDKKRVSGYLNTAGFEDISIGLIPNTMKSLYLITANK</sequence>
<protein>
    <submittedName>
        <fullName evidence="2">Class I SAM-dependent methyltransferase</fullName>
    </submittedName>
</protein>
<organism evidence="2 3">
    <name type="scientific">Emergencia timonensis</name>
    <dbReference type="NCBI Taxonomy" id="1776384"/>
    <lineage>
        <taxon>Bacteria</taxon>
        <taxon>Bacillati</taxon>
        <taxon>Bacillota</taxon>
        <taxon>Clostridia</taxon>
        <taxon>Peptostreptococcales</taxon>
        <taxon>Anaerovoracaceae</taxon>
        <taxon>Emergencia</taxon>
    </lineage>
</organism>
<feature type="domain" description="Methyltransferase type 11" evidence="1">
    <location>
        <begin position="35"/>
        <end position="124"/>
    </location>
</feature>
<dbReference type="RefSeq" id="WP_118333036.1">
    <property type="nucleotide sequence ID" value="NZ_AP025567.1"/>
</dbReference>
<reference evidence="2 3" key="1">
    <citation type="submission" date="2018-08" db="EMBL/GenBank/DDBJ databases">
        <title>A genome reference for cultivated species of the human gut microbiota.</title>
        <authorList>
            <person name="Zou Y."/>
            <person name="Xue W."/>
            <person name="Luo G."/>
        </authorList>
    </citation>
    <scope>NUCLEOTIDE SEQUENCE [LARGE SCALE GENOMIC DNA]</scope>
    <source>
        <strain evidence="2 3">AM07-24</strain>
    </source>
</reference>
<dbReference type="AlphaFoldDB" id="A0A415E5G1"/>
<dbReference type="Proteomes" id="UP000284841">
    <property type="component" value="Unassembled WGS sequence"/>
</dbReference>
<evidence type="ECO:0000313" key="3">
    <source>
        <dbReference type="Proteomes" id="UP000284841"/>
    </source>
</evidence>
<accession>A0A415E5G1</accession>
<comment type="caution">
    <text evidence="2">The sequence shown here is derived from an EMBL/GenBank/DDBJ whole genome shotgun (WGS) entry which is preliminary data.</text>
</comment>
<dbReference type="InterPro" id="IPR013216">
    <property type="entry name" value="Methyltransf_11"/>
</dbReference>
<dbReference type="CDD" id="cd02440">
    <property type="entry name" value="AdoMet_MTases"/>
    <property type="match status" value="1"/>
</dbReference>